<dbReference type="PATRIC" id="fig|1367477.3.peg.4598"/>
<dbReference type="KEGG" id="bif:N288_23035"/>
<name>U5LID1_9BACI</name>
<dbReference type="EMBL" id="CP006643">
    <property type="protein sequence ID" value="AGX06446.1"/>
    <property type="molecule type" value="Genomic_DNA"/>
</dbReference>
<accession>U5LID1</accession>
<evidence type="ECO:0000259" key="3">
    <source>
        <dbReference type="Pfam" id="PF02638"/>
    </source>
</evidence>
<dbReference type="Pfam" id="PF02638">
    <property type="entry name" value="GHL10"/>
    <property type="match status" value="1"/>
</dbReference>
<proteinExistence type="predicted"/>
<dbReference type="InterPro" id="IPR003790">
    <property type="entry name" value="GHL10"/>
</dbReference>
<dbReference type="PANTHER" id="PTHR43405:SF1">
    <property type="entry name" value="GLYCOSYL HYDROLASE DIGH"/>
    <property type="match status" value="1"/>
</dbReference>
<evidence type="ECO:0000256" key="1">
    <source>
        <dbReference type="ARBA" id="ARBA00022729"/>
    </source>
</evidence>
<dbReference type="InterPro" id="IPR052177">
    <property type="entry name" value="Divisome_Glycosyl_Hydrolase"/>
</dbReference>
<dbReference type="HOGENOM" id="CLU_347055_0_0_9"/>
<keyword evidence="1" id="KW-0732">Signal</keyword>
<dbReference type="SUPFAM" id="SSF51445">
    <property type="entry name" value="(Trans)glycosidases"/>
    <property type="match status" value="1"/>
</dbReference>
<dbReference type="AlphaFoldDB" id="U5LID1"/>
<dbReference type="Proteomes" id="UP000017805">
    <property type="component" value="Chromosome"/>
</dbReference>
<evidence type="ECO:0000313" key="4">
    <source>
        <dbReference type="EMBL" id="AGX06446.1"/>
    </source>
</evidence>
<sequence>MKKSLKVLSGTALASSLLVSSFGGGGKVSAEANVPDDVMSVKDESGDWLRVNDVNNRTNGNKLVLFNDTFSYYTETAKGSTEVVLEKTGINTYRVARETDGDSAIPEEGLVLSTGSSTTAEIKGFLEQLEKGETVTLYEPAEKRTEMQSNSVDPTRESNPAGAPFDGFRGPDQLIVYTSEFGSSTKTNPYGYEITVEDGFVTKLGGGNSAIPENGFVVSGHGVASSWISGNSIIGAKVTVDENGVVEIVQDVESFQFQSRQSITKAESSIEKAKAEYLDVALKEAEAAIKKAKTILAKAEKVNAADPVLALDLTRQATQLAYDAYYYSLPSHAAEQRAIWYRPEETTLAGVNQVLDRMEEAGFNSVYLETTFWGYTIYPSETMTEYGLPAQHPNFRNADYGKYGSDLLQAYIKEGKKRGISVQAWTDGFMIGHSSLGLPSQFQVHPEWAAIQRSNTTGEPKPDTSSNYYWLDIAQPEVQTFMLDIYKEMQSKYDIKGLNIDYMRYPHQSFEKSYGFSEKVRELYKAKTGIDPMELSPTATPEEWEKWAGWIQQRENDFVDGLHTQSKKLNSKFMLTATPEPGPEAVLISDWQEDIDGVIPQAYGHDFNSIQSTVQASKKLMPEGTMYYTGIYSFYHHLSEMASVEDVMSAKYGTAGVNMFAFGQASAPSVDALGKGPWREKAVNPGEEPIEAVYAVLKDMQQEINHLYIPKGALARKEGNDIRKALQDIQKSVRKNPDNAAEAFQKAETKIQDSIKSGKLASTVGERMKSQLADTKQWVNYFLDRQN</sequence>
<dbReference type="InterPro" id="IPR017853">
    <property type="entry name" value="GH"/>
</dbReference>
<reference evidence="4 5" key="1">
    <citation type="submission" date="2013-07" db="EMBL/GenBank/DDBJ databases">
        <title>Complete genome sequence of Bacillus infantis NRRL B-14911 that has potential to induce cardiac disease by antigenic mimicry.</title>
        <authorList>
            <person name="Massilamany C."/>
            <person name="Smith T.P.L."/>
            <person name="Loy J.D."/>
            <person name="Barletta R."/>
            <person name="Reddy J."/>
        </authorList>
    </citation>
    <scope>NUCLEOTIDE SEQUENCE [LARGE SCALE GENOMIC DNA]</scope>
    <source>
        <strain evidence="4 5">NRRL B-14911</strain>
    </source>
</reference>
<dbReference type="PANTHER" id="PTHR43405">
    <property type="entry name" value="GLYCOSYL HYDROLASE DIGH"/>
    <property type="match status" value="1"/>
</dbReference>
<feature type="region of interest" description="Disordered" evidence="2">
    <location>
        <begin position="143"/>
        <end position="169"/>
    </location>
</feature>
<organism evidence="4 5">
    <name type="scientific">Bacillus infantis NRRL B-14911</name>
    <dbReference type="NCBI Taxonomy" id="1367477"/>
    <lineage>
        <taxon>Bacteria</taxon>
        <taxon>Bacillati</taxon>
        <taxon>Bacillota</taxon>
        <taxon>Bacilli</taxon>
        <taxon>Bacillales</taxon>
        <taxon>Bacillaceae</taxon>
        <taxon>Bacillus</taxon>
    </lineage>
</organism>
<protein>
    <recommendedName>
        <fullName evidence="3">Glycosyl hydrolase-like 10 domain-containing protein</fullName>
    </recommendedName>
</protein>
<dbReference type="RefSeq" id="WP_022544461.1">
    <property type="nucleotide sequence ID" value="NC_022524.1"/>
</dbReference>
<evidence type="ECO:0000313" key="5">
    <source>
        <dbReference type="Proteomes" id="UP000017805"/>
    </source>
</evidence>
<dbReference type="STRING" id="1367477.N288_23035"/>
<keyword evidence="5" id="KW-1185">Reference proteome</keyword>
<feature type="domain" description="Glycosyl hydrolase-like 10" evidence="3">
    <location>
        <begin position="353"/>
        <end position="631"/>
    </location>
</feature>
<dbReference type="Gene3D" id="3.20.20.80">
    <property type="entry name" value="Glycosidases"/>
    <property type="match status" value="1"/>
</dbReference>
<evidence type="ECO:0000256" key="2">
    <source>
        <dbReference type="SAM" id="MobiDB-lite"/>
    </source>
</evidence>
<gene>
    <name evidence="4" type="ORF">N288_23035</name>
</gene>